<reference evidence="3" key="3">
    <citation type="submission" date="2024-02" db="EMBL/GenBank/DDBJ databases">
        <title>Comparative genomics of Cryptococcus and Kwoniella reveals pathogenesis evolution and contrasting modes of karyotype evolution via chromosome fusion or intercentromeric recombination.</title>
        <authorList>
            <person name="Coelho M.A."/>
            <person name="David-Palma M."/>
            <person name="Shea T."/>
            <person name="Bowers K."/>
            <person name="McGinley-Smith S."/>
            <person name="Mohammad A.W."/>
            <person name="Gnirke A."/>
            <person name="Yurkov A.M."/>
            <person name="Nowrousian M."/>
            <person name="Sun S."/>
            <person name="Cuomo C.A."/>
            <person name="Heitman J."/>
        </authorList>
    </citation>
    <scope>NUCLEOTIDE SEQUENCE</scope>
    <source>
        <strain evidence="3">CBS 10117</strain>
    </source>
</reference>
<dbReference type="GeneID" id="28967166"/>
<feature type="compositionally biased region" description="Basic and acidic residues" evidence="1">
    <location>
        <begin position="194"/>
        <end position="206"/>
    </location>
</feature>
<dbReference type="OrthoDB" id="2576009at2759"/>
<organism evidence="2">
    <name type="scientific">Kwoniella dejecticola CBS 10117</name>
    <dbReference type="NCBI Taxonomy" id="1296121"/>
    <lineage>
        <taxon>Eukaryota</taxon>
        <taxon>Fungi</taxon>
        <taxon>Dikarya</taxon>
        <taxon>Basidiomycota</taxon>
        <taxon>Agaricomycotina</taxon>
        <taxon>Tremellomycetes</taxon>
        <taxon>Tremellales</taxon>
        <taxon>Cryptococcaceae</taxon>
        <taxon>Kwoniella</taxon>
    </lineage>
</organism>
<protein>
    <submittedName>
        <fullName evidence="2">Uncharacterized protein</fullName>
    </submittedName>
</protein>
<dbReference type="RefSeq" id="XP_018263597.1">
    <property type="nucleotide sequence ID" value="XM_018406789.1"/>
</dbReference>
<dbReference type="Proteomes" id="UP000078595">
    <property type="component" value="Chromosome 4"/>
</dbReference>
<gene>
    <name evidence="2" type="ORF">I303_03467</name>
    <name evidence="3" type="ORF">I303_103444</name>
</gene>
<feature type="compositionally biased region" description="Low complexity" evidence="1">
    <location>
        <begin position="218"/>
        <end position="247"/>
    </location>
</feature>
<dbReference type="VEuPathDB" id="FungiDB:I303_03467"/>
<sequence length="304" mass="33572">MASTLDSDATFISSSRITQPVESSSSIIFQLPKPEITTTKANTQNQSTSSSSKSDTITHCELDINTPAALPLIKESSPTPQASTPDKSKLDKPSFFPLSTLQIQTLSEIIAEQNLEGKRKRSMTHFNGIPLSILSPPTSSEKASSASAPRRIITPKKIRDLGDLFSRTTLGDDQNKDKRSENPQKSTISIIIPRNERRERERERGQHSIKPQMQTNASSTERSSYSDSYSSSSSVSAGSSGRNSRSYTYVETEGSADEYVHIEKTYNTRNEAFQSSEGEESEEDEDTYDSDSDSEDDLVFIMTP</sequence>
<feature type="compositionally biased region" description="Low complexity" evidence="1">
    <location>
        <begin position="37"/>
        <end position="55"/>
    </location>
</feature>
<name>A0A1A6A6S4_9TREE</name>
<feature type="compositionally biased region" description="Acidic residues" evidence="1">
    <location>
        <begin position="277"/>
        <end position="298"/>
    </location>
</feature>
<evidence type="ECO:0000313" key="2">
    <source>
        <dbReference type="EMBL" id="OBR85755.1"/>
    </source>
</evidence>
<dbReference type="KEGG" id="kdj:28967166"/>
<reference evidence="3" key="2">
    <citation type="submission" date="2013-07" db="EMBL/GenBank/DDBJ databases">
        <authorList>
            <consortium name="The Broad Institute Genome Sequencing Platform"/>
            <person name="Cuomo C."/>
            <person name="Litvintseva A."/>
            <person name="Chen Y."/>
            <person name="Heitman J."/>
            <person name="Sun S."/>
            <person name="Springer D."/>
            <person name="Dromer F."/>
            <person name="Young S.K."/>
            <person name="Zeng Q."/>
            <person name="Gargeya S."/>
            <person name="Fitzgerald M."/>
            <person name="Abouelleil A."/>
            <person name="Alvarado L."/>
            <person name="Berlin A.M."/>
            <person name="Chapman S.B."/>
            <person name="Dewar J."/>
            <person name="Goldberg J."/>
            <person name="Griggs A."/>
            <person name="Gujja S."/>
            <person name="Hansen M."/>
            <person name="Howarth C."/>
            <person name="Imamovic A."/>
            <person name="Larimer J."/>
            <person name="McCowan C."/>
            <person name="Murphy C."/>
            <person name="Pearson M."/>
            <person name="Priest M."/>
            <person name="Roberts A."/>
            <person name="Saif S."/>
            <person name="Shea T."/>
            <person name="Sykes S."/>
            <person name="Wortman J."/>
            <person name="Nusbaum C."/>
            <person name="Birren B."/>
        </authorList>
    </citation>
    <scope>NUCLEOTIDE SEQUENCE</scope>
    <source>
        <strain evidence="3">CBS 10117</strain>
    </source>
</reference>
<feature type="compositionally biased region" description="Basic and acidic residues" evidence="1">
    <location>
        <begin position="173"/>
        <end position="182"/>
    </location>
</feature>
<dbReference type="EMBL" id="CP144533">
    <property type="protein sequence ID" value="WWC60868.1"/>
    <property type="molecule type" value="Genomic_DNA"/>
</dbReference>
<feature type="compositionally biased region" description="Polar residues" evidence="1">
    <location>
        <begin position="76"/>
        <end position="85"/>
    </location>
</feature>
<proteinExistence type="predicted"/>
<dbReference type="AlphaFoldDB" id="A0A1A6A6S4"/>
<evidence type="ECO:0000313" key="4">
    <source>
        <dbReference type="Proteomes" id="UP000078595"/>
    </source>
</evidence>
<feature type="region of interest" description="Disordered" evidence="1">
    <location>
        <begin position="128"/>
        <end position="304"/>
    </location>
</feature>
<keyword evidence="4" id="KW-1185">Reference proteome</keyword>
<dbReference type="EMBL" id="KI894030">
    <property type="protein sequence ID" value="OBR85755.1"/>
    <property type="molecule type" value="Genomic_DNA"/>
</dbReference>
<feature type="compositionally biased region" description="Low complexity" evidence="1">
    <location>
        <begin position="129"/>
        <end position="140"/>
    </location>
</feature>
<accession>A0A1A6A6S4</accession>
<feature type="compositionally biased region" description="Polar residues" evidence="1">
    <location>
        <begin position="1"/>
        <end position="28"/>
    </location>
</feature>
<feature type="region of interest" description="Disordered" evidence="1">
    <location>
        <begin position="1"/>
        <end position="93"/>
    </location>
</feature>
<evidence type="ECO:0000313" key="3">
    <source>
        <dbReference type="EMBL" id="WWC60868.1"/>
    </source>
</evidence>
<reference evidence="2" key="1">
    <citation type="submission" date="2013-07" db="EMBL/GenBank/DDBJ databases">
        <title>The Genome Sequence of Cryptococcus dejecticola CBS10117.</title>
        <authorList>
            <consortium name="The Broad Institute Genome Sequencing Platform"/>
            <person name="Cuomo C."/>
            <person name="Litvintseva A."/>
            <person name="Chen Y."/>
            <person name="Heitman J."/>
            <person name="Sun S."/>
            <person name="Springer D."/>
            <person name="Dromer F."/>
            <person name="Young S.K."/>
            <person name="Zeng Q."/>
            <person name="Gargeya S."/>
            <person name="Fitzgerald M."/>
            <person name="Abouelleil A."/>
            <person name="Alvarado L."/>
            <person name="Berlin A.M."/>
            <person name="Chapman S.B."/>
            <person name="Dewar J."/>
            <person name="Goldberg J."/>
            <person name="Griggs A."/>
            <person name="Gujja S."/>
            <person name="Hansen M."/>
            <person name="Howarth C."/>
            <person name="Imamovic A."/>
            <person name="Larimer J."/>
            <person name="McCowan C."/>
            <person name="Murphy C."/>
            <person name="Pearson M."/>
            <person name="Priest M."/>
            <person name="Roberts A."/>
            <person name="Saif S."/>
            <person name="Shea T."/>
            <person name="Sykes S."/>
            <person name="Wortman J."/>
            <person name="Nusbaum C."/>
            <person name="Birren B."/>
        </authorList>
    </citation>
    <scope>NUCLEOTIDE SEQUENCE [LARGE SCALE GENOMIC DNA]</scope>
    <source>
        <strain evidence="2">CBS 10117</strain>
    </source>
</reference>
<evidence type="ECO:0000256" key="1">
    <source>
        <dbReference type="SAM" id="MobiDB-lite"/>
    </source>
</evidence>